<evidence type="ECO:0000313" key="7">
    <source>
        <dbReference type="Proteomes" id="UP000051124"/>
    </source>
</evidence>
<dbReference type="EMBL" id="LIZT01000009">
    <property type="protein sequence ID" value="KPJ50954.1"/>
    <property type="molecule type" value="Genomic_DNA"/>
</dbReference>
<keyword evidence="2" id="KW-0479">Metal-binding</keyword>
<protein>
    <recommendedName>
        <fullName evidence="5">4Fe-4S ferredoxin-type domain-containing protein</fullName>
    </recommendedName>
</protein>
<evidence type="ECO:0000313" key="6">
    <source>
        <dbReference type="EMBL" id="KPJ50954.1"/>
    </source>
</evidence>
<dbReference type="InterPro" id="IPR050954">
    <property type="entry name" value="ET_IronSulfur_Cluster-Binding"/>
</dbReference>
<dbReference type="PROSITE" id="PS51379">
    <property type="entry name" value="4FE4S_FER_2"/>
    <property type="match status" value="3"/>
</dbReference>
<dbReference type="PANTHER" id="PTHR43177">
    <property type="entry name" value="PROTEIN NRFC"/>
    <property type="match status" value="1"/>
</dbReference>
<evidence type="ECO:0000256" key="2">
    <source>
        <dbReference type="ARBA" id="ARBA00022723"/>
    </source>
</evidence>
<feature type="domain" description="4Fe-4S ferredoxin-type" evidence="5">
    <location>
        <begin position="50"/>
        <end position="81"/>
    </location>
</feature>
<dbReference type="Pfam" id="PF00037">
    <property type="entry name" value="Fer4"/>
    <property type="match status" value="1"/>
</dbReference>
<evidence type="ECO:0000256" key="4">
    <source>
        <dbReference type="ARBA" id="ARBA00023014"/>
    </source>
</evidence>
<dbReference type="GO" id="GO:0051539">
    <property type="term" value="F:4 iron, 4 sulfur cluster binding"/>
    <property type="evidence" value="ECO:0007669"/>
    <property type="project" value="UniProtKB-KW"/>
</dbReference>
<accession>A0A0S7WLC5</accession>
<dbReference type="Gene3D" id="3.30.70.20">
    <property type="match status" value="2"/>
</dbReference>
<keyword evidence="4" id="KW-0411">Iron-sulfur</keyword>
<reference evidence="6 7" key="1">
    <citation type="journal article" date="2015" name="Microbiome">
        <title>Genomic resolution of linkages in carbon, nitrogen, and sulfur cycling among widespread estuary sediment bacteria.</title>
        <authorList>
            <person name="Baker B.J."/>
            <person name="Lazar C.S."/>
            <person name="Teske A.P."/>
            <person name="Dick G.J."/>
        </authorList>
    </citation>
    <scope>NUCLEOTIDE SEQUENCE [LARGE SCALE GENOMIC DNA]</scope>
    <source>
        <strain evidence="6">DG_26</strain>
    </source>
</reference>
<dbReference type="PANTHER" id="PTHR43177:SF3">
    <property type="entry name" value="PROTEIN NRFC HOMOLOG"/>
    <property type="match status" value="1"/>
</dbReference>
<evidence type="ECO:0000259" key="5">
    <source>
        <dbReference type="PROSITE" id="PS51379"/>
    </source>
</evidence>
<dbReference type="GO" id="GO:0046872">
    <property type="term" value="F:metal ion binding"/>
    <property type="evidence" value="ECO:0007669"/>
    <property type="project" value="UniProtKB-KW"/>
</dbReference>
<feature type="domain" description="4Fe-4S ferredoxin-type" evidence="5">
    <location>
        <begin position="15"/>
        <end position="43"/>
    </location>
</feature>
<evidence type="ECO:0000256" key="3">
    <source>
        <dbReference type="ARBA" id="ARBA00023004"/>
    </source>
</evidence>
<proteinExistence type="predicted"/>
<dbReference type="CDD" id="cd04410">
    <property type="entry name" value="DMSOR_beta-like"/>
    <property type="match status" value="1"/>
</dbReference>
<keyword evidence="1" id="KW-0004">4Fe-4S</keyword>
<name>A0A0S7WLC5_UNCT6</name>
<dbReference type="AlphaFoldDB" id="A0A0S7WLC5"/>
<dbReference type="InterPro" id="IPR017900">
    <property type="entry name" value="4Fe4S_Fe_S_CS"/>
</dbReference>
<sequence>MERKGVNVEERIGERRIVLDLDLCIGCRSCEAACRVAFKNEGRIRHAEIGSQAYLPLACRHCEDPLCATACPVDAIVQDESTGLTRRLPFLCIGCSSCMYACPFGVLDGSLIRHLSQKCDYCRDREDGPRCVSSCVSGALQYLTQKEYEKRGIATRTLSRHPFWRRS</sequence>
<dbReference type="Pfam" id="PF13247">
    <property type="entry name" value="Fer4_11"/>
    <property type="match status" value="1"/>
</dbReference>
<organism evidence="6 7">
    <name type="scientific">candidate division TA06 bacterium DG_26</name>
    <dbReference type="NCBI Taxonomy" id="1703771"/>
    <lineage>
        <taxon>Bacteria</taxon>
        <taxon>Bacteria division TA06</taxon>
    </lineage>
</organism>
<dbReference type="SUPFAM" id="SSF54862">
    <property type="entry name" value="4Fe-4S ferredoxins"/>
    <property type="match status" value="1"/>
</dbReference>
<keyword evidence="3" id="KW-0408">Iron</keyword>
<comment type="caution">
    <text evidence="6">The sequence shown here is derived from an EMBL/GenBank/DDBJ whole genome shotgun (WGS) entry which is preliminary data.</text>
</comment>
<dbReference type="PROSITE" id="PS00198">
    <property type="entry name" value="4FE4S_FER_1"/>
    <property type="match status" value="1"/>
</dbReference>
<dbReference type="Proteomes" id="UP000051124">
    <property type="component" value="Unassembled WGS sequence"/>
</dbReference>
<gene>
    <name evidence="6" type="ORF">AMJ40_01390</name>
</gene>
<feature type="domain" description="4Fe-4S ferredoxin-type" evidence="5">
    <location>
        <begin position="83"/>
        <end position="112"/>
    </location>
</feature>
<evidence type="ECO:0000256" key="1">
    <source>
        <dbReference type="ARBA" id="ARBA00022485"/>
    </source>
</evidence>
<dbReference type="InterPro" id="IPR017896">
    <property type="entry name" value="4Fe4S_Fe-S-bd"/>
</dbReference>